<dbReference type="RefSeq" id="WP_145179124.1">
    <property type="nucleotide sequence ID" value="NZ_CP037422.1"/>
</dbReference>
<name>A0A517X1D7_9PLAN</name>
<keyword evidence="1" id="KW-0808">Transferase</keyword>
<dbReference type="GO" id="GO:0015948">
    <property type="term" value="P:methanogenesis"/>
    <property type="evidence" value="ECO:0007669"/>
    <property type="project" value="InterPro"/>
</dbReference>
<proteinExistence type="predicted"/>
<organism evidence="1 2">
    <name type="scientific">Gimesia aquarii</name>
    <dbReference type="NCBI Taxonomy" id="2527964"/>
    <lineage>
        <taxon>Bacteria</taxon>
        <taxon>Pseudomonadati</taxon>
        <taxon>Planctomycetota</taxon>
        <taxon>Planctomycetia</taxon>
        <taxon>Planctomycetales</taxon>
        <taxon>Planctomycetaceae</taxon>
        <taxon>Gimesia</taxon>
    </lineage>
</organism>
<dbReference type="GO" id="GO:0016787">
    <property type="term" value="F:hydrolase activity"/>
    <property type="evidence" value="ECO:0007669"/>
    <property type="project" value="UniProtKB-KW"/>
</dbReference>
<keyword evidence="2" id="KW-1185">Reference proteome</keyword>
<dbReference type="EMBL" id="CP037422">
    <property type="protein sequence ID" value="QDU11310.1"/>
    <property type="molecule type" value="Genomic_DNA"/>
</dbReference>
<dbReference type="GO" id="GO:0016740">
    <property type="term" value="F:transferase activity"/>
    <property type="evidence" value="ECO:0007669"/>
    <property type="project" value="UniProtKB-KW"/>
</dbReference>
<dbReference type="SUPFAM" id="SSF53706">
    <property type="entry name" value="Formate dehydrogenase/DMSO reductase, domains 1-3"/>
    <property type="match status" value="1"/>
</dbReference>
<dbReference type="OrthoDB" id="240576at2"/>
<dbReference type="InterPro" id="IPR016457">
    <property type="entry name" value="Formylmethanofuran_DH_bsu"/>
</dbReference>
<gene>
    <name evidence="1" type="primary">fhcB</name>
    <name evidence="1" type="ORF">V202x_47300</name>
</gene>
<dbReference type="PIRSF" id="PIRSF005646">
    <property type="entry name" value="FwdB"/>
    <property type="match status" value="1"/>
</dbReference>
<evidence type="ECO:0000313" key="1">
    <source>
        <dbReference type="EMBL" id="QDU11310.1"/>
    </source>
</evidence>
<sequence length="415" mass="45048">MANVIEDVTCAGCCCVCDNIQITTDGTQILNVQTICSQGRSWFEQFGQTDPLLPLIDGRTVSHSDAVQQAVDLIHLSKAPLIWGMSQSSTDSNRAAVGLADQIGATIDTAASSNVRALQQVGEASCTLGEVRSRADLIIYWGADALLTNHCHRETLLAGHEEFPRTIVSMGTKTPGSSEDVDKSIQVEAQNTFEVIWYLRGLLKGIDFHEGESAGASISDLKELVSLIQQSKYIVFFFGPEFKQGHLSHREIEALSILVREIQADRRCHTISVPPASDTKGVEHVLAWQTGYAANVNFAAGYPRYFPIEFSASQLIQRGEIDLCVLVGAQPLSSLSTEAQKYLTEVSTILVGPANIDDLDLNVYIPTGVYGIHFPGSIYRIDGTPLPLRGLVSTNLLSEADVLTDITSILKQTPV</sequence>
<protein>
    <submittedName>
        <fullName evidence="1">Formyltransferase/hydrolase complex Fhc subunit B</fullName>
    </submittedName>
</protein>
<keyword evidence="1" id="KW-0378">Hydrolase</keyword>
<accession>A0A517X1D7</accession>
<dbReference type="AlphaFoldDB" id="A0A517X1D7"/>
<reference evidence="1 2" key="1">
    <citation type="submission" date="2019-03" db="EMBL/GenBank/DDBJ databases">
        <title>Deep-cultivation of Planctomycetes and their phenomic and genomic characterization uncovers novel biology.</title>
        <authorList>
            <person name="Wiegand S."/>
            <person name="Jogler M."/>
            <person name="Boedeker C."/>
            <person name="Pinto D."/>
            <person name="Vollmers J."/>
            <person name="Rivas-Marin E."/>
            <person name="Kohn T."/>
            <person name="Peeters S.H."/>
            <person name="Heuer A."/>
            <person name="Rast P."/>
            <person name="Oberbeckmann S."/>
            <person name="Bunk B."/>
            <person name="Jeske O."/>
            <person name="Meyerdierks A."/>
            <person name="Storesund J.E."/>
            <person name="Kallscheuer N."/>
            <person name="Luecker S."/>
            <person name="Lage O.M."/>
            <person name="Pohl T."/>
            <person name="Merkel B.J."/>
            <person name="Hornburger P."/>
            <person name="Mueller R.-W."/>
            <person name="Bruemmer F."/>
            <person name="Labrenz M."/>
            <person name="Spormann A.M."/>
            <person name="Op den Camp H."/>
            <person name="Overmann J."/>
            <person name="Amann R."/>
            <person name="Jetten M.S.M."/>
            <person name="Mascher T."/>
            <person name="Medema M.H."/>
            <person name="Devos D.P."/>
            <person name="Kaster A.-K."/>
            <person name="Ovreas L."/>
            <person name="Rohde M."/>
            <person name="Galperin M.Y."/>
            <person name="Jogler C."/>
        </authorList>
    </citation>
    <scope>NUCLEOTIDE SEQUENCE [LARGE SCALE GENOMIC DNA]</scope>
    <source>
        <strain evidence="1 2">V202</strain>
    </source>
</reference>
<dbReference type="Proteomes" id="UP000318384">
    <property type="component" value="Chromosome"/>
</dbReference>
<dbReference type="GO" id="GO:0018493">
    <property type="term" value="F:formylmethanofuran dehydrogenase activity"/>
    <property type="evidence" value="ECO:0007669"/>
    <property type="project" value="InterPro"/>
</dbReference>
<evidence type="ECO:0000313" key="2">
    <source>
        <dbReference type="Proteomes" id="UP000318384"/>
    </source>
</evidence>